<organism evidence="2 3">
    <name type="scientific">Pontibacter cellulosilyticus</name>
    <dbReference type="NCBI Taxonomy" id="1720253"/>
    <lineage>
        <taxon>Bacteria</taxon>
        <taxon>Pseudomonadati</taxon>
        <taxon>Bacteroidota</taxon>
        <taxon>Cytophagia</taxon>
        <taxon>Cytophagales</taxon>
        <taxon>Hymenobacteraceae</taxon>
        <taxon>Pontibacter</taxon>
    </lineage>
</organism>
<feature type="chain" id="PRO_5036827914" description="Viral A-type inclusion protein" evidence="1">
    <location>
        <begin position="24"/>
        <end position="146"/>
    </location>
</feature>
<evidence type="ECO:0000313" key="2">
    <source>
        <dbReference type="EMBL" id="MBC5992363.1"/>
    </source>
</evidence>
<gene>
    <name evidence="2" type="ORF">H8S84_05880</name>
</gene>
<keyword evidence="3" id="KW-1185">Reference proteome</keyword>
<dbReference type="EMBL" id="JACRVF010000001">
    <property type="protein sequence ID" value="MBC5992363.1"/>
    <property type="molecule type" value="Genomic_DNA"/>
</dbReference>
<sequence>MKYILLIISLALAILCSCSQVQSPEEQQETLEQNVLAVHDTAMAKMEDIFKLRKSLRTLRDTLETQTQPDSAILNNLQQHIQLLNRADEAMMGWMRQYKAPAADMPNEQAINYLQQEMVKIKKVQTLMDSTINAAQATYNSYDQNK</sequence>
<dbReference type="PROSITE" id="PS51257">
    <property type="entry name" value="PROKAR_LIPOPROTEIN"/>
    <property type="match status" value="1"/>
</dbReference>
<dbReference type="Proteomes" id="UP000603640">
    <property type="component" value="Unassembled WGS sequence"/>
</dbReference>
<accession>A0A923SI43</accession>
<evidence type="ECO:0000256" key="1">
    <source>
        <dbReference type="SAM" id="SignalP"/>
    </source>
</evidence>
<dbReference type="AlphaFoldDB" id="A0A923SI43"/>
<dbReference type="RefSeq" id="WP_187066309.1">
    <property type="nucleotide sequence ID" value="NZ_JACRVF010000001.1"/>
</dbReference>
<evidence type="ECO:0008006" key="4">
    <source>
        <dbReference type="Google" id="ProtNLM"/>
    </source>
</evidence>
<protein>
    <recommendedName>
        <fullName evidence="4">Viral A-type inclusion protein</fullName>
    </recommendedName>
</protein>
<evidence type="ECO:0000313" key="3">
    <source>
        <dbReference type="Proteomes" id="UP000603640"/>
    </source>
</evidence>
<name>A0A923SI43_9BACT</name>
<keyword evidence="1" id="KW-0732">Signal</keyword>
<reference evidence="2" key="1">
    <citation type="submission" date="2020-08" db="EMBL/GenBank/DDBJ databases">
        <title>Pontibacter sp. SD6 16S ribosomal RNA gene Genome sequencing and assembly.</title>
        <authorList>
            <person name="Kang M."/>
        </authorList>
    </citation>
    <scope>NUCLEOTIDE SEQUENCE</scope>
    <source>
        <strain evidence="2">SD6</strain>
    </source>
</reference>
<feature type="signal peptide" evidence="1">
    <location>
        <begin position="1"/>
        <end position="23"/>
    </location>
</feature>
<comment type="caution">
    <text evidence="2">The sequence shown here is derived from an EMBL/GenBank/DDBJ whole genome shotgun (WGS) entry which is preliminary data.</text>
</comment>
<proteinExistence type="predicted"/>